<dbReference type="STRING" id="671065.MetMK1DRAFT_00000900"/>
<organism evidence="1 2">
    <name type="scientific">Metallosphaera yellowstonensis MK1</name>
    <dbReference type="NCBI Taxonomy" id="671065"/>
    <lineage>
        <taxon>Archaea</taxon>
        <taxon>Thermoproteota</taxon>
        <taxon>Thermoprotei</taxon>
        <taxon>Sulfolobales</taxon>
        <taxon>Sulfolobaceae</taxon>
        <taxon>Metallosphaera</taxon>
    </lineage>
</organism>
<dbReference type="AlphaFoldDB" id="H2C0L9"/>
<reference evidence="1 2" key="1">
    <citation type="submission" date="2012-01" db="EMBL/GenBank/DDBJ databases">
        <title>Improved High-Quality Draft sequence of Metallosphaera yellowstonensis MK1.</title>
        <authorList>
            <consortium name="US DOE Joint Genome Institute"/>
            <person name="Lucas S."/>
            <person name="Han J."/>
            <person name="Cheng J.-F."/>
            <person name="Goodwin L."/>
            <person name="Pitluck S."/>
            <person name="Peters L."/>
            <person name="Teshima H."/>
            <person name="Detter J.C."/>
            <person name="Han C."/>
            <person name="Tapia R."/>
            <person name="Land M."/>
            <person name="Hauser L."/>
            <person name="Kyrpides N."/>
            <person name="Kozubal M."/>
            <person name="Macur R.E."/>
            <person name="Jay Z."/>
            <person name="Inskeep W."/>
            <person name="Woyke T."/>
        </authorList>
    </citation>
    <scope>NUCLEOTIDE SEQUENCE [LARGE SCALE GENOMIC DNA]</scope>
    <source>
        <strain evidence="1 2">MK1</strain>
    </source>
</reference>
<protein>
    <submittedName>
        <fullName evidence="1">Uncharacterized protein</fullName>
    </submittedName>
</protein>
<dbReference type="Proteomes" id="UP000003980">
    <property type="component" value="Unassembled WGS sequence"/>
</dbReference>
<accession>H2C0L9</accession>
<dbReference type="eggNOG" id="arCOG08403">
    <property type="taxonomic scope" value="Archaea"/>
</dbReference>
<dbReference type="EMBL" id="JH597755">
    <property type="protein sequence ID" value="EHP71281.1"/>
    <property type="molecule type" value="Genomic_DNA"/>
</dbReference>
<keyword evidence="2" id="KW-1185">Reference proteome</keyword>
<evidence type="ECO:0000313" key="2">
    <source>
        <dbReference type="Proteomes" id="UP000003980"/>
    </source>
</evidence>
<name>H2C0L9_9CREN</name>
<dbReference type="RefSeq" id="WP_009069419.1">
    <property type="nucleotide sequence ID" value="NZ_JH597755.1"/>
</dbReference>
<evidence type="ECO:0000313" key="1">
    <source>
        <dbReference type="EMBL" id="EHP71281.1"/>
    </source>
</evidence>
<proteinExistence type="predicted"/>
<gene>
    <name evidence="1" type="ORF">MetMK1DRAFT_00000900</name>
</gene>
<sequence length="102" mass="12502">MSVKLQVKGNHMYVTMWDKQSRRPRRFYLGRREEMKRWEELFKLAREYRVGKDEVRDYVDYFLDKETNLTKVEYVMLSLSLGVDLWKWSESSRTRSGQQLGR</sequence>
<dbReference type="HOGENOM" id="CLU_2406514_0_0_2"/>